<dbReference type="InParanoid" id="G0PA15"/>
<dbReference type="AlphaFoldDB" id="G0PA15"/>
<name>G0PA15_CAEBE</name>
<dbReference type="HOGENOM" id="CLU_2591899_0_0_1"/>
<sequence>MPQLLKKVVECTKEAETKAAHFENDAEKTDATEVAIRDLMEKMEEMKKVKKETTAAAAPATVAESVTFITHSGQKSTKPV</sequence>
<protein>
    <submittedName>
        <fullName evidence="1">Uncharacterized protein</fullName>
    </submittedName>
</protein>
<gene>
    <name evidence="1" type="ORF">CAEBREN_23357</name>
</gene>
<accession>G0PA15</accession>
<keyword evidence="2" id="KW-1185">Reference proteome</keyword>
<dbReference type="EMBL" id="GL380163">
    <property type="protein sequence ID" value="EGT48813.1"/>
    <property type="molecule type" value="Genomic_DNA"/>
</dbReference>
<proteinExistence type="predicted"/>
<reference evidence="2" key="1">
    <citation type="submission" date="2011-07" db="EMBL/GenBank/DDBJ databases">
        <authorList>
            <consortium name="Caenorhabditis brenneri Sequencing and Analysis Consortium"/>
            <person name="Wilson R.K."/>
        </authorList>
    </citation>
    <scope>NUCLEOTIDE SEQUENCE [LARGE SCALE GENOMIC DNA]</scope>
    <source>
        <strain evidence="2">PB2801</strain>
    </source>
</reference>
<organism evidence="2">
    <name type="scientific">Caenorhabditis brenneri</name>
    <name type="common">Nematode worm</name>
    <dbReference type="NCBI Taxonomy" id="135651"/>
    <lineage>
        <taxon>Eukaryota</taxon>
        <taxon>Metazoa</taxon>
        <taxon>Ecdysozoa</taxon>
        <taxon>Nematoda</taxon>
        <taxon>Chromadorea</taxon>
        <taxon>Rhabditida</taxon>
        <taxon>Rhabditina</taxon>
        <taxon>Rhabditomorpha</taxon>
        <taxon>Rhabditoidea</taxon>
        <taxon>Rhabditidae</taxon>
        <taxon>Peloderinae</taxon>
        <taxon>Caenorhabditis</taxon>
    </lineage>
</organism>
<evidence type="ECO:0000313" key="1">
    <source>
        <dbReference type="EMBL" id="EGT48813.1"/>
    </source>
</evidence>
<dbReference type="Proteomes" id="UP000008068">
    <property type="component" value="Unassembled WGS sequence"/>
</dbReference>
<evidence type="ECO:0000313" key="2">
    <source>
        <dbReference type="Proteomes" id="UP000008068"/>
    </source>
</evidence>